<dbReference type="STRING" id="1227466.C464_17107"/>
<dbReference type="SUPFAM" id="SSF159501">
    <property type="entry name" value="EreA/ChaN-like"/>
    <property type="match status" value="1"/>
</dbReference>
<dbReference type="AlphaFoldDB" id="M0E8B7"/>
<dbReference type="EMBL" id="AOJL01000063">
    <property type="protein sequence ID" value="ELZ43172.1"/>
    <property type="molecule type" value="Genomic_DNA"/>
</dbReference>
<name>M0E8B7_9EURY</name>
<dbReference type="InterPro" id="IPR027417">
    <property type="entry name" value="P-loop_NTPase"/>
</dbReference>
<comment type="caution">
    <text evidence="1">The sequence shown here is derived from an EMBL/GenBank/DDBJ whole genome shotgun (WGS) entry which is preliminary data.</text>
</comment>
<organism evidence="1 2">
    <name type="scientific">Halorubrum coriense DSM 10284</name>
    <dbReference type="NCBI Taxonomy" id="1227466"/>
    <lineage>
        <taxon>Archaea</taxon>
        <taxon>Methanobacteriati</taxon>
        <taxon>Methanobacteriota</taxon>
        <taxon>Stenosarchaea group</taxon>
        <taxon>Halobacteria</taxon>
        <taxon>Halobacteriales</taxon>
        <taxon>Haloferacaceae</taxon>
        <taxon>Halorubrum</taxon>
    </lineage>
</organism>
<dbReference type="SUPFAM" id="SSF52540">
    <property type="entry name" value="P-loop containing nucleoside triphosphate hydrolases"/>
    <property type="match status" value="1"/>
</dbReference>
<dbReference type="Gene3D" id="3.40.1660.10">
    <property type="entry name" value="EreA-like (biosynthetic domain)"/>
    <property type="match status" value="1"/>
</dbReference>
<dbReference type="Gene3D" id="1.20.1440.30">
    <property type="entry name" value="Biosynthetic Protein domain"/>
    <property type="match status" value="1"/>
</dbReference>
<dbReference type="PANTHER" id="PTHR31299">
    <property type="entry name" value="ESTERASE, PUTATIVE (AFU_ORTHOLOGUE AFUA_1G05850)-RELATED"/>
    <property type="match status" value="1"/>
</dbReference>
<reference evidence="1 2" key="1">
    <citation type="journal article" date="2014" name="PLoS Genet.">
        <title>Phylogenetically driven sequencing of extremely halophilic archaea reveals strategies for static and dynamic osmo-response.</title>
        <authorList>
            <person name="Becker E.A."/>
            <person name="Seitzer P.M."/>
            <person name="Tritt A."/>
            <person name="Larsen D."/>
            <person name="Krusor M."/>
            <person name="Yao A.I."/>
            <person name="Wu D."/>
            <person name="Madern D."/>
            <person name="Eisen J.A."/>
            <person name="Darling A.E."/>
            <person name="Facciotti M.T."/>
        </authorList>
    </citation>
    <scope>NUCLEOTIDE SEQUENCE [LARGE SCALE GENOMIC DNA]</scope>
    <source>
        <strain evidence="1 2">DSM 10284</strain>
    </source>
</reference>
<dbReference type="InterPro" id="IPR007815">
    <property type="entry name" value="Emycin_Estase"/>
</dbReference>
<evidence type="ECO:0000313" key="1">
    <source>
        <dbReference type="EMBL" id="ELZ43172.1"/>
    </source>
</evidence>
<dbReference type="CDD" id="cd14728">
    <property type="entry name" value="Ere-like"/>
    <property type="match status" value="1"/>
</dbReference>
<dbReference type="Gene3D" id="1.10.8.60">
    <property type="match status" value="1"/>
</dbReference>
<dbReference type="Pfam" id="PF05139">
    <property type="entry name" value="Erythro_esteras"/>
    <property type="match status" value="1"/>
</dbReference>
<proteinExistence type="predicted"/>
<dbReference type="InterPro" id="IPR052036">
    <property type="entry name" value="Hydrolase/PRTase-associated"/>
</dbReference>
<evidence type="ECO:0000313" key="2">
    <source>
        <dbReference type="Proteomes" id="UP000011509"/>
    </source>
</evidence>
<gene>
    <name evidence="1" type="ORF">C464_17107</name>
</gene>
<protein>
    <submittedName>
        <fullName evidence="1">Succinoglycan biosynthesis</fullName>
    </submittedName>
</protein>
<keyword evidence="2" id="KW-1185">Reference proteome</keyword>
<dbReference type="PANTHER" id="PTHR31299:SF0">
    <property type="entry name" value="ESTERASE, PUTATIVE (AFU_ORTHOLOGUE AFUA_1G05850)-RELATED"/>
    <property type="match status" value="1"/>
</dbReference>
<accession>M0E8B7</accession>
<sequence>MLDDAILRPGRFDRLMEVPPADEEGREDIFEIHTREMNVDDSVDMEELAELRFRLIRLLVEEFGLRAVAFEAPFHQFCRIDEGVTTGTSDIRSILTGTDGYRPIQTAPVAELLEWLQSVNAERPAEDHVHVYGFDTTIIEDAAIGIEPYLNRVGADIDGSLREDLDTMKTGYESEDERQALLESARQVHSIVSPMLDANESAWVEAESRRAYERVRHRLNLIEVQIEAHELGREDRHALRDEAMAENVKWIHDRSTGPVVIWGVNAHLGRGRHVLDEWDVDVPSMGNRLADSYGDLYYPVVFKTGTRRVAAKDFTTETVEEYPIPDPPSMSIPAVFQQVAEPVFSVSVEDLYDDLSIRDWPRTQPRRHTIWGGTPDGDNPVRYTPPDLSEFDRAVFVRETSPLVHLD</sequence>
<dbReference type="PATRIC" id="fig|1227466.3.peg.3394"/>
<dbReference type="Gene3D" id="3.30.1870.10">
    <property type="entry name" value="EreA-like, domain 2"/>
    <property type="match status" value="1"/>
</dbReference>
<dbReference type="Proteomes" id="UP000011509">
    <property type="component" value="Unassembled WGS sequence"/>
</dbReference>
<dbReference type="GO" id="GO:0046677">
    <property type="term" value="P:response to antibiotic"/>
    <property type="evidence" value="ECO:0007669"/>
    <property type="project" value="InterPro"/>
</dbReference>